<name>A0ABM8Q8T9_9BACT</name>
<evidence type="ECO:0000256" key="1">
    <source>
        <dbReference type="ARBA" id="ARBA00022729"/>
    </source>
</evidence>
<dbReference type="Gene3D" id="3.90.10.10">
    <property type="entry name" value="Cytochrome C3"/>
    <property type="match status" value="1"/>
</dbReference>
<dbReference type="InterPro" id="IPR032897">
    <property type="entry name" value="Sulfite_reductase"/>
</dbReference>
<dbReference type="PANTHER" id="PTHR35038">
    <property type="entry name" value="DISSIMILATORY SULFITE REDUCTASE SIRA"/>
    <property type="match status" value="1"/>
</dbReference>
<evidence type="ECO:0000313" key="3">
    <source>
        <dbReference type="EMBL" id="CAD7289252.1"/>
    </source>
</evidence>
<evidence type="ECO:0000256" key="2">
    <source>
        <dbReference type="SAM" id="SignalP"/>
    </source>
</evidence>
<gene>
    <name evidence="3" type="primary">mccA</name>
    <name evidence="3" type="ORF">LMG8286_01728</name>
</gene>
<evidence type="ECO:0000313" key="4">
    <source>
        <dbReference type="Proteomes" id="UP000789359"/>
    </source>
</evidence>
<dbReference type="PANTHER" id="PTHR35038:SF8">
    <property type="entry name" value="C-TYPE POLYHEME CYTOCHROME OMCC"/>
    <property type="match status" value="1"/>
</dbReference>
<dbReference type="PROSITE" id="PS51257">
    <property type="entry name" value="PROKAR_LIPOPROTEIN"/>
    <property type="match status" value="1"/>
</dbReference>
<dbReference type="RefSeq" id="WP_230057463.1">
    <property type="nucleotide sequence ID" value="NZ_CAJHOE010000007.1"/>
</dbReference>
<keyword evidence="3" id="KW-0560">Oxidoreductase</keyword>
<protein>
    <submittedName>
        <fullName evidence="3">Dissimilatory sulfite reductase MccA</fullName>
        <ecNumber evidence="3">1.8.99.-</ecNumber>
    </submittedName>
</protein>
<reference evidence="3 4" key="1">
    <citation type="submission" date="2020-11" db="EMBL/GenBank/DDBJ databases">
        <authorList>
            <person name="Peeters C."/>
        </authorList>
    </citation>
    <scope>NUCLEOTIDE SEQUENCE [LARGE SCALE GENOMIC DNA]</scope>
    <source>
        <strain evidence="3 4">LMG 8286</strain>
    </source>
</reference>
<dbReference type="EC" id="1.8.99.-" evidence="3"/>
<feature type="signal peptide" evidence="2">
    <location>
        <begin position="1"/>
        <end position="24"/>
    </location>
</feature>
<accession>A0ABM8Q8T9</accession>
<dbReference type="InterPro" id="IPR051829">
    <property type="entry name" value="Multiheme_Cytochr_ET"/>
</dbReference>
<comment type="caution">
    <text evidence="3">The sequence shown here is derived from an EMBL/GenBank/DDBJ whole genome shotgun (WGS) entry which is preliminary data.</text>
</comment>
<keyword evidence="1 2" id="KW-0732">Signal</keyword>
<dbReference type="InterPro" id="IPR036280">
    <property type="entry name" value="Multihaem_cyt_sf"/>
</dbReference>
<proteinExistence type="inferred from homology"/>
<feature type="chain" id="PRO_5047278762" evidence="2">
    <location>
        <begin position="25"/>
        <end position="692"/>
    </location>
</feature>
<organism evidence="3 4">
    <name type="scientific">Campylobacter suis</name>
    <dbReference type="NCBI Taxonomy" id="2790657"/>
    <lineage>
        <taxon>Bacteria</taxon>
        <taxon>Pseudomonadati</taxon>
        <taxon>Campylobacterota</taxon>
        <taxon>Epsilonproteobacteria</taxon>
        <taxon>Campylobacterales</taxon>
        <taxon>Campylobacteraceae</taxon>
        <taxon>Campylobacter</taxon>
    </lineage>
</organism>
<dbReference type="EMBL" id="CAJHOE010000007">
    <property type="protein sequence ID" value="CAD7289252.1"/>
    <property type="molecule type" value="Genomic_DNA"/>
</dbReference>
<keyword evidence="4" id="KW-1185">Reference proteome</keyword>
<dbReference type="HAMAP" id="MF_02023">
    <property type="entry name" value="Sulfite_red"/>
    <property type="match status" value="1"/>
</dbReference>
<dbReference type="Proteomes" id="UP000789359">
    <property type="component" value="Unassembled WGS sequence"/>
</dbReference>
<dbReference type="SUPFAM" id="SSF48695">
    <property type="entry name" value="Multiheme cytochromes"/>
    <property type="match status" value="1"/>
</dbReference>
<dbReference type="Gene3D" id="1.10.1130.10">
    <property type="entry name" value="Flavocytochrome C3, Chain A"/>
    <property type="match status" value="2"/>
</dbReference>
<sequence>MKNLDKVLLGLAAGLSIFASSACAAEAGGHAHMQMTEAARGVIANPKGTLKDRGVVTLQDYIVEEQEMYNWLFKNHPIFTKYGGKVDGKIKVVDRGHEWLEEGHGKDLSKVSKREAGTGYSSMMYRIPAGSSLMFPNKFVGSEKCGECHPAQYEAWSRSRHSTTIRFPGEHPELNNNLTDPVFTEDTASILPKGITPDVIYATVGHLRTKFGFVDAWMLRGTYHVEGGMLKDGTGTITPGSNQWQRTWALNLTPETVKKIKKWVPEFPETLEEYGLNTGYVRGLASYAAKYKDTMNFQANASYCEVCHPFKFDFKTKEEFYAALGNPNELRKHTISKGVSCEECHGAGGHLDGATNFRISNCERCHQRFNWSPDLYKAHPLGKIAPDLALSSKFKSMGPGCGSEGSQSYFTAHYEKGMRCVTCHDPHDNTGLVTGDKNVKGLNYNSEQAYLSSFYTKPKIRKTCADCHQEQAYIAQRADTHKDNSCASCHMPFMMSCENFYAIQFQDQAGFDTQRRSHIWKIDVSADRKSMKAGDASKSPRDGKDWHFQRNEDGRNFVDLMWACARTSWADLDMVENKGCHSPVLSELKETLHFKSQKQAYEEVMGWQTPIKNGYTQVKIGIEGMYKILETTKLDATKKSRVYELIEKAQDTVDLLEKDGSWGMHGFKYTKQRLDAAKGYVEEAQRILNSKI</sequence>
<dbReference type="GO" id="GO:0016491">
    <property type="term" value="F:oxidoreductase activity"/>
    <property type="evidence" value="ECO:0007669"/>
    <property type="project" value="UniProtKB-KW"/>
</dbReference>